<dbReference type="InterPro" id="IPR004547">
    <property type="entry name" value="Glucosamine6P_isomerase"/>
</dbReference>
<gene>
    <name evidence="3" type="ORF">WH87_06120</name>
</gene>
<organism evidence="3 4">
    <name type="scientific">Devosia epidermidihirudinis</name>
    <dbReference type="NCBI Taxonomy" id="1293439"/>
    <lineage>
        <taxon>Bacteria</taxon>
        <taxon>Pseudomonadati</taxon>
        <taxon>Pseudomonadota</taxon>
        <taxon>Alphaproteobacteria</taxon>
        <taxon>Hyphomicrobiales</taxon>
        <taxon>Devosiaceae</taxon>
        <taxon>Devosia</taxon>
    </lineage>
</organism>
<dbReference type="PATRIC" id="fig|1293439.3.peg.791"/>
<dbReference type="InterPro" id="IPR018321">
    <property type="entry name" value="Glucosamine6P_isomerase_CS"/>
</dbReference>
<dbReference type="PROSITE" id="PS01161">
    <property type="entry name" value="GLC_GALNAC_ISOMERASE"/>
    <property type="match status" value="1"/>
</dbReference>
<dbReference type="PANTHER" id="PTHR11280">
    <property type="entry name" value="GLUCOSAMINE-6-PHOSPHATE ISOMERASE"/>
    <property type="match status" value="1"/>
</dbReference>
<dbReference type="GO" id="GO:0042802">
    <property type="term" value="F:identical protein binding"/>
    <property type="evidence" value="ECO:0007669"/>
    <property type="project" value="TreeGrafter"/>
</dbReference>
<dbReference type="GO" id="GO:0006043">
    <property type="term" value="P:glucosamine catabolic process"/>
    <property type="evidence" value="ECO:0007669"/>
    <property type="project" value="TreeGrafter"/>
</dbReference>
<dbReference type="AlphaFoldDB" id="A0A0F5QI79"/>
<evidence type="ECO:0000256" key="1">
    <source>
        <dbReference type="ARBA" id="ARBA00022801"/>
    </source>
</evidence>
<accession>A0A0F5QI79</accession>
<dbReference type="InterPro" id="IPR037171">
    <property type="entry name" value="NagB/RpiA_transferase-like"/>
</dbReference>
<dbReference type="GO" id="GO:0006046">
    <property type="term" value="P:N-acetylglucosamine catabolic process"/>
    <property type="evidence" value="ECO:0007669"/>
    <property type="project" value="TreeGrafter"/>
</dbReference>
<name>A0A0F5QI79_9HYPH</name>
<keyword evidence="1" id="KW-0378">Hydrolase</keyword>
<proteinExistence type="predicted"/>
<dbReference type="GO" id="GO:0004342">
    <property type="term" value="F:glucosamine-6-phosphate deaminase activity"/>
    <property type="evidence" value="ECO:0007669"/>
    <property type="project" value="InterPro"/>
</dbReference>
<dbReference type="CDD" id="cd01399">
    <property type="entry name" value="GlcN6P_deaminase"/>
    <property type="match status" value="1"/>
</dbReference>
<evidence type="ECO:0000313" key="3">
    <source>
        <dbReference type="EMBL" id="KKC39719.1"/>
    </source>
</evidence>
<dbReference type="GO" id="GO:0005737">
    <property type="term" value="C:cytoplasm"/>
    <property type="evidence" value="ECO:0007669"/>
    <property type="project" value="TreeGrafter"/>
</dbReference>
<dbReference type="Proteomes" id="UP000033411">
    <property type="component" value="Unassembled WGS sequence"/>
</dbReference>
<comment type="caution">
    <text evidence="3">The sequence shown here is derived from an EMBL/GenBank/DDBJ whole genome shotgun (WGS) entry which is preliminary data.</text>
</comment>
<protein>
    <recommendedName>
        <fullName evidence="2">Glucosamine/galactosamine-6-phosphate isomerase domain-containing protein</fullName>
    </recommendedName>
</protein>
<dbReference type="Gene3D" id="3.40.50.1360">
    <property type="match status" value="1"/>
</dbReference>
<dbReference type="STRING" id="1293439.WH87_06120"/>
<dbReference type="RefSeq" id="WP_046138054.1">
    <property type="nucleotide sequence ID" value="NZ_LANJ01000011.1"/>
</dbReference>
<dbReference type="EMBL" id="LANJ01000011">
    <property type="protein sequence ID" value="KKC39719.1"/>
    <property type="molecule type" value="Genomic_DNA"/>
</dbReference>
<dbReference type="SUPFAM" id="SSF100950">
    <property type="entry name" value="NagB/RpiA/CoA transferase-like"/>
    <property type="match status" value="1"/>
</dbReference>
<sequence length="243" mass="25726">MTEPIVTVLDDAAAVAAAVAEHVSRAVRQKPTLTLGLATGNTFRDVYNELIARFKAGEFSLAEAKAFNLDEYVGLPHGHPGSFEAYMQHHLFEHVDFAPGNARLPDVSAGDIAAACAAYEQAIVAAGGIDLQLLGIGRNGHIGFNEPGSPFDSRTREVPLTESTRTANAVDFPPGEMPPPMSVTMGIGTILEAREIVLAATGAHKAEALQQAFHAPISTDCPASALQRHGKVYIYRDRASLGA</sequence>
<evidence type="ECO:0000313" key="4">
    <source>
        <dbReference type="Proteomes" id="UP000033411"/>
    </source>
</evidence>
<feature type="domain" description="Glucosamine/galactosamine-6-phosphate isomerase" evidence="2">
    <location>
        <begin position="12"/>
        <end position="233"/>
    </location>
</feature>
<keyword evidence="4" id="KW-1185">Reference proteome</keyword>
<evidence type="ECO:0000259" key="2">
    <source>
        <dbReference type="Pfam" id="PF01182"/>
    </source>
</evidence>
<dbReference type="GO" id="GO:0019262">
    <property type="term" value="P:N-acetylneuraminate catabolic process"/>
    <property type="evidence" value="ECO:0007669"/>
    <property type="project" value="TreeGrafter"/>
</dbReference>
<dbReference type="InterPro" id="IPR006148">
    <property type="entry name" value="Glc/Gal-6P_isomerase"/>
</dbReference>
<dbReference type="Pfam" id="PF01182">
    <property type="entry name" value="Glucosamine_iso"/>
    <property type="match status" value="1"/>
</dbReference>
<dbReference type="OrthoDB" id="9791139at2"/>
<dbReference type="GO" id="GO:0005975">
    <property type="term" value="P:carbohydrate metabolic process"/>
    <property type="evidence" value="ECO:0007669"/>
    <property type="project" value="InterPro"/>
</dbReference>
<dbReference type="PANTHER" id="PTHR11280:SF5">
    <property type="entry name" value="GLUCOSAMINE-6-PHOSPHATE ISOMERASE"/>
    <property type="match status" value="1"/>
</dbReference>
<reference evidence="3 4" key="1">
    <citation type="submission" date="2015-03" db="EMBL/GenBank/DDBJ databases">
        <authorList>
            <person name="Lepp D."/>
            <person name="Hassan Y.I."/>
            <person name="Li X.-Z."/>
            <person name="Zhou T."/>
        </authorList>
    </citation>
    <scope>NUCLEOTIDE SEQUENCE [LARGE SCALE GENOMIC DNA]</scope>
    <source>
        <strain evidence="3 4">E84</strain>
    </source>
</reference>